<keyword evidence="1" id="KW-0812">Transmembrane</keyword>
<sequence length="129" mass="13477">MKTSMLAPARNIRSRFSSGYTRFGLALMSGLAAVNPAFAAMPTSEAPTKGEGSNMMTTIKNYGFDAITILALALAAGAFLAVAYHANGVYAGIHTKKNTWGDFGLCVGVGGALLVVIIWLLTKATDIMT</sequence>
<proteinExistence type="predicted"/>
<organism evidence="3 4">
    <name type="scientific">Pseudomonas luteola</name>
    <dbReference type="NCBI Taxonomy" id="47886"/>
    <lineage>
        <taxon>Bacteria</taxon>
        <taxon>Pseudomonadati</taxon>
        <taxon>Pseudomonadota</taxon>
        <taxon>Gammaproteobacteria</taxon>
        <taxon>Pseudomonadales</taxon>
        <taxon>Pseudomonadaceae</taxon>
        <taxon>Pseudomonas</taxon>
    </lineage>
</organism>
<dbReference type="InterPro" id="IPR021356">
    <property type="entry name" value="Integr_conj_element_PFL4702"/>
</dbReference>
<dbReference type="Pfam" id="PF11190">
    <property type="entry name" value="DUF2976"/>
    <property type="match status" value="1"/>
</dbReference>
<name>A0A2X2C3G6_PSELU</name>
<feature type="signal peptide" evidence="2">
    <location>
        <begin position="1"/>
        <end position="39"/>
    </location>
</feature>
<feature type="transmembrane region" description="Helical" evidence="1">
    <location>
        <begin position="103"/>
        <end position="122"/>
    </location>
</feature>
<protein>
    <submittedName>
        <fullName evidence="3">Integrating conjugative element membrane protein</fullName>
    </submittedName>
</protein>
<feature type="transmembrane region" description="Helical" evidence="1">
    <location>
        <begin position="63"/>
        <end position="82"/>
    </location>
</feature>
<dbReference type="EMBL" id="UAUF01000007">
    <property type="protein sequence ID" value="SPZ02567.1"/>
    <property type="molecule type" value="Genomic_DNA"/>
</dbReference>
<accession>A0A2X2C3G6</accession>
<reference evidence="3 4" key="1">
    <citation type="submission" date="2018-06" db="EMBL/GenBank/DDBJ databases">
        <authorList>
            <consortium name="Pathogen Informatics"/>
            <person name="Doyle S."/>
        </authorList>
    </citation>
    <scope>NUCLEOTIDE SEQUENCE [LARGE SCALE GENOMIC DNA]</scope>
    <source>
        <strain evidence="3 4">NCTC11842</strain>
    </source>
</reference>
<dbReference type="Proteomes" id="UP000250443">
    <property type="component" value="Unassembled WGS sequence"/>
</dbReference>
<feature type="chain" id="PRO_5015867835" evidence="2">
    <location>
        <begin position="40"/>
        <end position="129"/>
    </location>
</feature>
<keyword evidence="1" id="KW-1133">Transmembrane helix</keyword>
<dbReference type="NCBIfam" id="TIGR03745">
    <property type="entry name" value="conj_TIGR03745"/>
    <property type="match status" value="1"/>
</dbReference>
<evidence type="ECO:0000256" key="1">
    <source>
        <dbReference type="SAM" id="Phobius"/>
    </source>
</evidence>
<evidence type="ECO:0000313" key="3">
    <source>
        <dbReference type="EMBL" id="SPZ02567.1"/>
    </source>
</evidence>
<gene>
    <name evidence="3" type="ORF">NCTC11842_00689</name>
</gene>
<evidence type="ECO:0000313" key="4">
    <source>
        <dbReference type="Proteomes" id="UP000250443"/>
    </source>
</evidence>
<dbReference type="AlphaFoldDB" id="A0A2X2C3G6"/>
<keyword evidence="2" id="KW-0732">Signal</keyword>
<dbReference type="RefSeq" id="WP_245960688.1">
    <property type="nucleotide sequence ID" value="NZ_UAUF01000007.1"/>
</dbReference>
<evidence type="ECO:0000256" key="2">
    <source>
        <dbReference type="SAM" id="SignalP"/>
    </source>
</evidence>
<keyword evidence="1" id="KW-0472">Membrane</keyword>